<keyword evidence="3" id="KW-1185">Reference proteome</keyword>
<keyword evidence="1" id="KW-0812">Transmembrane</keyword>
<sequence length="97" mass="10194">MVLGALALPLSLFPPLIWVTGPVSITAIILGVIGRRQRFHGGGASKAVGAFGIILGAVSLLIAVLFATCWWAYTHPEVEFHQEGTEQAGSLVPSSVR</sequence>
<keyword evidence="1" id="KW-1133">Transmembrane helix</keyword>
<dbReference type="EMBL" id="JBHSIT010000012">
    <property type="protein sequence ID" value="MFC4912599.1"/>
    <property type="molecule type" value="Genomic_DNA"/>
</dbReference>
<keyword evidence="1" id="KW-0472">Membrane</keyword>
<evidence type="ECO:0000256" key="1">
    <source>
        <dbReference type="SAM" id="Phobius"/>
    </source>
</evidence>
<gene>
    <name evidence="2" type="ORF">ACFPCY_35230</name>
</gene>
<feature type="transmembrane region" description="Helical" evidence="1">
    <location>
        <begin position="47"/>
        <end position="73"/>
    </location>
</feature>
<evidence type="ECO:0008006" key="4">
    <source>
        <dbReference type="Google" id="ProtNLM"/>
    </source>
</evidence>
<proteinExistence type="predicted"/>
<dbReference type="RefSeq" id="WP_378262665.1">
    <property type="nucleotide sequence ID" value="NZ_JBHSIT010000012.1"/>
</dbReference>
<feature type="transmembrane region" description="Helical" evidence="1">
    <location>
        <begin position="12"/>
        <end position="35"/>
    </location>
</feature>
<evidence type="ECO:0000313" key="2">
    <source>
        <dbReference type="EMBL" id="MFC4912599.1"/>
    </source>
</evidence>
<reference evidence="3" key="1">
    <citation type="journal article" date="2019" name="Int. J. Syst. Evol. Microbiol.">
        <title>The Global Catalogue of Microorganisms (GCM) 10K type strain sequencing project: providing services to taxonomists for standard genome sequencing and annotation.</title>
        <authorList>
            <consortium name="The Broad Institute Genomics Platform"/>
            <consortium name="The Broad Institute Genome Sequencing Center for Infectious Disease"/>
            <person name="Wu L."/>
            <person name="Ma J."/>
        </authorList>
    </citation>
    <scope>NUCLEOTIDE SEQUENCE [LARGE SCALE GENOMIC DNA]</scope>
    <source>
        <strain evidence="3">KLKA75</strain>
    </source>
</reference>
<name>A0ABV9U9T6_9ACTN</name>
<protein>
    <recommendedName>
        <fullName evidence="4">DUF4190 domain-containing protein</fullName>
    </recommendedName>
</protein>
<evidence type="ECO:0000313" key="3">
    <source>
        <dbReference type="Proteomes" id="UP001595872"/>
    </source>
</evidence>
<organism evidence="2 3">
    <name type="scientific">Actinomadura gamaensis</name>
    <dbReference type="NCBI Taxonomy" id="1763541"/>
    <lineage>
        <taxon>Bacteria</taxon>
        <taxon>Bacillati</taxon>
        <taxon>Actinomycetota</taxon>
        <taxon>Actinomycetes</taxon>
        <taxon>Streptosporangiales</taxon>
        <taxon>Thermomonosporaceae</taxon>
        <taxon>Actinomadura</taxon>
    </lineage>
</organism>
<dbReference type="Proteomes" id="UP001595872">
    <property type="component" value="Unassembled WGS sequence"/>
</dbReference>
<accession>A0ABV9U9T6</accession>
<comment type="caution">
    <text evidence="2">The sequence shown here is derived from an EMBL/GenBank/DDBJ whole genome shotgun (WGS) entry which is preliminary data.</text>
</comment>